<gene>
    <name evidence="4" type="primary">HSPBP1</name>
</gene>
<accession>H9H0Y8</accession>
<keyword evidence="5" id="KW-1185">Reference proteome</keyword>
<dbReference type="GO" id="GO:0000774">
    <property type="term" value="F:adenyl-nucleotide exchange factor activity"/>
    <property type="evidence" value="ECO:0007669"/>
    <property type="project" value="TreeGrafter"/>
</dbReference>
<dbReference type="STRING" id="9103.ENSMGAP00000006275"/>
<dbReference type="Ensembl" id="ENSMGAT00000007022.3">
    <property type="protein sequence ID" value="ENSMGAP00000006275.3"/>
    <property type="gene ID" value="ENSMGAG00000006285.3"/>
</dbReference>
<feature type="region of interest" description="Disordered" evidence="2">
    <location>
        <begin position="234"/>
        <end position="273"/>
    </location>
</feature>
<reference evidence="4" key="3">
    <citation type="submission" date="2025-09" db="UniProtKB">
        <authorList>
            <consortium name="Ensembl"/>
        </authorList>
    </citation>
    <scope>IDENTIFICATION</scope>
</reference>
<dbReference type="Gene3D" id="1.25.10.10">
    <property type="entry name" value="Leucine-rich Repeat Variant"/>
    <property type="match status" value="1"/>
</dbReference>
<evidence type="ECO:0000256" key="2">
    <source>
        <dbReference type="SAM" id="MobiDB-lite"/>
    </source>
</evidence>
<dbReference type="Bgee" id="ENSMGAG00000006285">
    <property type="expression patterns" value="Expressed in thymus and 17 other cell types or tissues"/>
</dbReference>
<sequence>MAGVGGGGDPREPPRNLQGLLEMAVAATGSQTEPREPMGEERQRWLRAAVAEALGGTGQEIEELRRCLEVLARPCPGEEAAERGPGETASHERALEILAELCESLDNATDFCALGGLEVVLGLLGHPWAPLRAGAARVVGACAQNLPGAQGRALALGALPALLECLRGDPDPRVPPRALFAVSCLVRAQAEGLAQFESLGGLEVLGGALQSPQAPLRARAAFLLHSLLREHPHLKGLSSKSPPGSLKSTLSGLPSGPHVPENHSSNPTFWHHV</sequence>
<evidence type="ECO:0000313" key="4">
    <source>
        <dbReference type="Ensembl" id="ENSMGAP00000006275.3"/>
    </source>
</evidence>
<dbReference type="GO" id="GO:0005783">
    <property type="term" value="C:endoplasmic reticulum"/>
    <property type="evidence" value="ECO:0007669"/>
    <property type="project" value="TreeGrafter"/>
</dbReference>
<dbReference type="AlphaFoldDB" id="H9H0Y8"/>
<dbReference type="PANTHER" id="PTHR19316:SF18">
    <property type="entry name" value="HSP70-BINDING PROTEIN 1"/>
    <property type="match status" value="1"/>
</dbReference>
<reference evidence="4" key="2">
    <citation type="submission" date="2025-08" db="UniProtKB">
        <authorList>
            <consortium name="Ensembl"/>
        </authorList>
    </citation>
    <scope>IDENTIFICATION</scope>
</reference>
<feature type="domain" description="Nucleotide exchange factor Fes1" evidence="3">
    <location>
        <begin position="17"/>
        <end position="110"/>
    </location>
</feature>
<feature type="compositionally biased region" description="Polar residues" evidence="2">
    <location>
        <begin position="262"/>
        <end position="273"/>
    </location>
</feature>
<keyword evidence="1" id="KW-0677">Repeat</keyword>
<dbReference type="GeneTree" id="ENSGT00940000153909"/>
<organism evidence="4 5">
    <name type="scientific">Meleagris gallopavo</name>
    <name type="common">Wild turkey</name>
    <dbReference type="NCBI Taxonomy" id="9103"/>
    <lineage>
        <taxon>Eukaryota</taxon>
        <taxon>Metazoa</taxon>
        <taxon>Chordata</taxon>
        <taxon>Craniata</taxon>
        <taxon>Vertebrata</taxon>
        <taxon>Euteleostomi</taxon>
        <taxon>Archelosauria</taxon>
        <taxon>Archosauria</taxon>
        <taxon>Dinosauria</taxon>
        <taxon>Saurischia</taxon>
        <taxon>Theropoda</taxon>
        <taxon>Coelurosauria</taxon>
        <taxon>Aves</taxon>
        <taxon>Neognathae</taxon>
        <taxon>Galloanserae</taxon>
        <taxon>Galliformes</taxon>
        <taxon>Phasianidae</taxon>
        <taxon>Meleagridinae</taxon>
        <taxon>Meleagris</taxon>
    </lineage>
</organism>
<evidence type="ECO:0000313" key="5">
    <source>
        <dbReference type="Proteomes" id="UP000001645"/>
    </source>
</evidence>
<dbReference type="InterPro" id="IPR013918">
    <property type="entry name" value="Nucleotide_exch_fac_Fes1"/>
</dbReference>
<dbReference type="InterPro" id="IPR050693">
    <property type="entry name" value="Hsp70_NEF-Inhibitors"/>
</dbReference>
<dbReference type="Pfam" id="PF08609">
    <property type="entry name" value="Fes1"/>
    <property type="match status" value="1"/>
</dbReference>
<dbReference type="Proteomes" id="UP000001645">
    <property type="component" value="Unplaced"/>
</dbReference>
<dbReference type="InterPro" id="IPR016024">
    <property type="entry name" value="ARM-type_fold"/>
</dbReference>
<dbReference type="SUPFAM" id="SSF48371">
    <property type="entry name" value="ARM repeat"/>
    <property type="match status" value="1"/>
</dbReference>
<name>H9H0Y8_MELGA</name>
<proteinExistence type="predicted"/>
<dbReference type="PANTHER" id="PTHR19316">
    <property type="entry name" value="PROTEIN FOLDING REGULATOR"/>
    <property type="match status" value="1"/>
</dbReference>
<protein>
    <recommendedName>
        <fullName evidence="3">Nucleotide exchange factor Fes1 domain-containing protein</fullName>
    </recommendedName>
</protein>
<dbReference type="InParanoid" id="H9H0Y8"/>
<evidence type="ECO:0000259" key="3">
    <source>
        <dbReference type="Pfam" id="PF08609"/>
    </source>
</evidence>
<dbReference type="InterPro" id="IPR011989">
    <property type="entry name" value="ARM-like"/>
</dbReference>
<evidence type="ECO:0000256" key="1">
    <source>
        <dbReference type="ARBA" id="ARBA00022737"/>
    </source>
</evidence>
<reference evidence="4" key="1">
    <citation type="journal article" date="2010" name="PLoS Biol.">
        <title>Multi-platform next-generation sequencing of the domestic turkey (Meleagris gallopavo): genome assembly and analysis.</title>
        <authorList>
            <person name="Dalloul R.A."/>
            <person name="Long J.A."/>
            <person name="Zimin A.V."/>
            <person name="Aslam L."/>
            <person name="Beal K."/>
            <person name="Blomberg L.A."/>
            <person name="Bouffard P."/>
            <person name="Burt D.W."/>
            <person name="Crasta O."/>
            <person name="Crooijmans R.P."/>
            <person name="Cooper K."/>
            <person name="Coulombe R.A."/>
            <person name="De S."/>
            <person name="Delany M.E."/>
            <person name="Dodgson J.B."/>
            <person name="Dong J.J."/>
            <person name="Evans C."/>
            <person name="Frederickson K.M."/>
            <person name="Flicek P."/>
            <person name="Florea L."/>
            <person name="Folkerts O."/>
            <person name="Groenen M.A."/>
            <person name="Harkins T.T."/>
            <person name="Herrero J."/>
            <person name="Hoffmann S."/>
            <person name="Megens H.J."/>
            <person name="Jiang A."/>
            <person name="de Jong P."/>
            <person name="Kaiser P."/>
            <person name="Kim H."/>
            <person name="Kim K.W."/>
            <person name="Kim S."/>
            <person name="Langenberger D."/>
            <person name="Lee M.K."/>
            <person name="Lee T."/>
            <person name="Mane S."/>
            <person name="Marcais G."/>
            <person name="Marz M."/>
            <person name="McElroy A.P."/>
            <person name="Modise T."/>
            <person name="Nefedov M."/>
            <person name="Notredame C."/>
            <person name="Paton I.R."/>
            <person name="Payne W.S."/>
            <person name="Pertea G."/>
            <person name="Prickett D."/>
            <person name="Puiu D."/>
            <person name="Qioa D."/>
            <person name="Raineri E."/>
            <person name="Ruffier M."/>
            <person name="Salzberg S.L."/>
            <person name="Schatz M.C."/>
            <person name="Scheuring C."/>
            <person name="Schmidt C.J."/>
            <person name="Schroeder S."/>
            <person name="Searle S.M."/>
            <person name="Smith E.J."/>
            <person name="Smith J."/>
            <person name="Sonstegard T.S."/>
            <person name="Stadler P.F."/>
            <person name="Tafer H."/>
            <person name="Tu Z.J."/>
            <person name="Van Tassell C.P."/>
            <person name="Vilella A.J."/>
            <person name="Williams K.P."/>
            <person name="Yorke J.A."/>
            <person name="Zhang L."/>
            <person name="Zhang H.B."/>
            <person name="Zhang X."/>
            <person name="Zhang Y."/>
            <person name="Reed K.M."/>
        </authorList>
    </citation>
    <scope>NUCLEOTIDE SEQUENCE [LARGE SCALE GENOMIC DNA]</scope>
</reference>
<dbReference type="HOGENOM" id="CLU_049387_0_0_1"/>
<feature type="compositionally biased region" description="Low complexity" evidence="2">
    <location>
        <begin position="235"/>
        <end position="256"/>
    </location>
</feature>